<dbReference type="Proteomes" id="UP000024635">
    <property type="component" value="Unassembled WGS sequence"/>
</dbReference>
<accession>A0A016S281</accession>
<comment type="caution">
    <text evidence="1">The sequence shown here is derived from an EMBL/GenBank/DDBJ whole genome shotgun (WGS) entry which is preliminary data.</text>
</comment>
<name>A0A016S281_9BILA</name>
<evidence type="ECO:0000313" key="1">
    <source>
        <dbReference type="EMBL" id="EYB84359.1"/>
    </source>
</evidence>
<keyword evidence="2" id="KW-1185">Reference proteome</keyword>
<gene>
    <name evidence="1" type="primary">Acey_s0317.g2302</name>
    <name evidence="1" type="ORF">Y032_0317g2302</name>
</gene>
<sequence length="70" mass="7708">MYLLVLHIGIGISETPHYDGEAHANHDVQAKKQMRRRRGYGGAYVPCRMQVLLAKRPSGAACAVYCSSTC</sequence>
<proteinExistence type="predicted"/>
<organism evidence="1 2">
    <name type="scientific">Ancylostoma ceylanicum</name>
    <dbReference type="NCBI Taxonomy" id="53326"/>
    <lineage>
        <taxon>Eukaryota</taxon>
        <taxon>Metazoa</taxon>
        <taxon>Ecdysozoa</taxon>
        <taxon>Nematoda</taxon>
        <taxon>Chromadorea</taxon>
        <taxon>Rhabditida</taxon>
        <taxon>Rhabditina</taxon>
        <taxon>Rhabditomorpha</taxon>
        <taxon>Strongyloidea</taxon>
        <taxon>Ancylostomatidae</taxon>
        <taxon>Ancylostomatinae</taxon>
        <taxon>Ancylostoma</taxon>
    </lineage>
</organism>
<reference evidence="2" key="1">
    <citation type="journal article" date="2015" name="Nat. Genet.">
        <title>The genome and transcriptome of the zoonotic hookworm Ancylostoma ceylanicum identify infection-specific gene families.</title>
        <authorList>
            <person name="Schwarz E.M."/>
            <person name="Hu Y."/>
            <person name="Antoshechkin I."/>
            <person name="Miller M.M."/>
            <person name="Sternberg P.W."/>
            <person name="Aroian R.V."/>
        </authorList>
    </citation>
    <scope>NUCLEOTIDE SEQUENCE</scope>
    <source>
        <strain evidence="2">HY135</strain>
    </source>
</reference>
<protein>
    <submittedName>
        <fullName evidence="1">Uncharacterized protein</fullName>
    </submittedName>
</protein>
<evidence type="ECO:0000313" key="2">
    <source>
        <dbReference type="Proteomes" id="UP000024635"/>
    </source>
</evidence>
<dbReference type="AlphaFoldDB" id="A0A016S281"/>
<dbReference type="EMBL" id="JARK01001653">
    <property type="protein sequence ID" value="EYB84359.1"/>
    <property type="molecule type" value="Genomic_DNA"/>
</dbReference>